<feature type="compositionally biased region" description="Basic and acidic residues" evidence="11">
    <location>
        <begin position="46"/>
        <end position="60"/>
    </location>
</feature>
<dbReference type="GO" id="GO:0007417">
    <property type="term" value="P:central nervous system development"/>
    <property type="evidence" value="ECO:0007669"/>
    <property type="project" value="UniProtKB-ARBA"/>
</dbReference>
<evidence type="ECO:0000256" key="2">
    <source>
        <dbReference type="ARBA" id="ARBA00007251"/>
    </source>
</evidence>
<dbReference type="InParanoid" id="A0A6J2P8T2"/>
<feature type="compositionally biased region" description="Basic and acidic residues" evidence="11">
    <location>
        <begin position="100"/>
        <end position="125"/>
    </location>
</feature>
<keyword evidence="3" id="KW-0963">Cytoplasm</keyword>
<dbReference type="InterPro" id="IPR042529">
    <property type="entry name" value="IF_2B-like_C"/>
</dbReference>
<evidence type="ECO:0000313" key="13">
    <source>
        <dbReference type="RefSeq" id="XP_029281905.1"/>
    </source>
</evidence>
<keyword evidence="12" id="KW-1185">Reference proteome</keyword>
<dbReference type="GO" id="GO:0048513">
    <property type="term" value="P:animal organ development"/>
    <property type="evidence" value="ECO:0007669"/>
    <property type="project" value="UniProtKB-ARBA"/>
</dbReference>
<dbReference type="GO" id="GO:0005851">
    <property type="term" value="C:eukaryotic translation initiation factor 2B complex"/>
    <property type="evidence" value="ECO:0007669"/>
    <property type="project" value="UniProtKB-ARBA"/>
</dbReference>
<dbReference type="FunFam" id="3.40.50.10470:FF:000002">
    <property type="entry name" value="Probable translation initiation factor eIF-2B subunit delta"/>
    <property type="match status" value="1"/>
</dbReference>
<evidence type="ECO:0000256" key="6">
    <source>
        <dbReference type="ARBA" id="ARBA00043898"/>
    </source>
</evidence>
<feature type="compositionally biased region" description="Basic and acidic residues" evidence="11">
    <location>
        <begin position="10"/>
        <end position="32"/>
    </location>
</feature>
<keyword evidence="4 13" id="KW-0396">Initiation factor</keyword>
<dbReference type="SUPFAM" id="SSF100950">
    <property type="entry name" value="NagB/RpiA/CoA transferase-like"/>
    <property type="match status" value="1"/>
</dbReference>
<dbReference type="RefSeq" id="XP_029281905.1">
    <property type="nucleotide sequence ID" value="XM_029426045.1"/>
</dbReference>
<dbReference type="Gene3D" id="3.40.50.10470">
    <property type="entry name" value="Translation initiation factor eif-2b, domain 2"/>
    <property type="match status" value="1"/>
</dbReference>
<proteinExistence type="inferred from homology"/>
<dbReference type="GO" id="GO:0005085">
    <property type="term" value="F:guanyl-nucleotide exchange factor activity"/>
    <property type="evidence" value="ECO:0007669"/>
    <property type="project" value="UniProtKB-ARBA"/>
</dbReference>
<evidence type="ECO:0000256" key="3">
    <source>
        <dbReference type="ARBA" id="ARBA00022490"/>
    </source>
</evidence>
<comment type="similarity">
    <text evidence="2 10">Belongs to the eIF-2B alpha/beta/delta subunits family.</text>
</comment>
<dbReference type="Proteomes" id="UP000504630">
    <property type="component" value="Chromosome 24"/>
</dbReference>
<evidence type="ECO:0000256" key="9">
    <source>
        <dbReference type="ARBA" id="ARBA00046432"/>
    </source>
</evidence>
<name>A0A6J2P8T2_COTGO</name>
<evidence type="ECO:0000256" key="4">
    <source>
        <dbReference type="ARBA" id="ARBA00022540"/>
    </source>
</evidence>
<keyword evidence="5" id="KW-0648">Protein biosynthesis</keyword>
<evidence type="ECO:0000256" key="11">
    <source>
        <dbReference type="SAM" id="MobiDB-lite"/>
    </source>
</evidence>
<dbReference type="GO" id="GO:0005829">
    <property type="term" value="C:cytosol"/>
    <property type="evidence" value="ECO:0007669"/>
    <property type="project" value="UniProtKB-SubCell"/>
</dbReference>
<reference evidence="13" key="1">
    <citation type="submission" date="2025-08" db="UniProtKB">
        <authorList>
            <consortium name="RefSeq"/>
        </authorList>
    </citation>
    <scope>IDENTIFICATION</scope>
</reference>
<gene>
    <name evidence="13" type="primary">eif2b4</name>
</gene>
<evidence type="ECO:0000256" key="10">
    <source>
        <dbReference type="RuleBase" id="RU003814"/>
    </source>
</evidence>
<dbReference type="PANTHER" id="PTHR10233:SF14">
    <property type="entry name" value="TRANSLATION INITIATION FACTOR EIF-2B SUBUNIT DELTA"/>
    <property type="match status" value="1"/>
</dbReference>
<feature type="compositionally biased region" description="Polar residues" evidence="11">
    <location>
        <begin position="83"/>
        <end position="99"/>
    </location>
</feature>
<dbReference type="OrthoDB" id="10254737at2759"/>
<dbReference type="KEGG" id="cgob:115004053"/>
<protein>
    <recommendedName>
        <fullName evidence="7">Translation initiation factor eIF2B subunit delta</fullName>
    </recommendedName>
    <alternativeName>
        <fullName evidence="8">eIF2B GDP-GTP exchange factor subunit delta</fullName>
    </alternativeName>
</protein>
<evidence type="ECO:0000256" key="1">
    <source>
        <dbReference type="ARBA" id="ARBA00004514"/>
    </source>
</evidence>
<feature type="region of interest" description="Disordered" evidence="11">
    <location>
        <begin position="1"/>
        <end position="141"/>
    </location>
</feature>
<feature type="compositionally biased region" description="Basic residues" evidence="11">
    <location>
        <begin position="33"/>
        <end position="45"/>
    </location>
</feature>
<dbReference type="GeneID" id="115004053"/>
<comment type="function">
    <text evidence="6">Acts as a component of the translation initiation factor 2B (eIF2B) complex, which catalyzes the exchange of GDP for GTP on eukaryotic initiation factor 2 (eIF2) gamma subunit. Its guanine nucleotide exchange factor activity is repressed when bound to eIF2 complex phosphorylated on the alpha subunit, thereby limiting the amount of methionyl-initiator methionine tRNA available to the ribosome and consequently global translation is repressed.</text>
</comment>
<dbReference type="InterPro" id="IPR000649">
    <property type="entry name" value="IF-2B-related"/>
</dbReference>
<organism evidence="12 13">
    <name type="scientific">Cottoperca gobio</name>
    <name type="common">Frogmouth</name>
    <name type="synonym">Aphritis gobio</name>
    <dbReference type="NCBI Taxonomy" id="56716"/>
    <lineage>
        <taxon>Eukaryota</taxon>
        <taxon>Metazoa</taxon>
        <taxon>Chordata</taxon>
        <taxon>Craniata</taxon>
        <taxon>Vertebrata</taxon>
        <taxon>Euteleostomi</taxon>
        <taxon>Actinopterygii</taxon>
        <taxon>Neopterygii</taxon>
        <taxon>Teleostei</taxon>
        <taxon>Neoteleostei</taxon>
        <taxon>Acanthomorphata</taxon>
        <taxon>Eupercaria</taxon>
        <taxon>Perciformes</taxon>
        <taxon>Notothenioidei</taxon>
        <taxon>Bovichtidae</taxon>
        <taxon>Cottoperca</taxon>
    </lineage>
</organism>
<dbReference type="AlphaFoldDB" id="A0A6J2P8T2"/>
<sequence>MADSGVTDEPVTKDGIDRAKTEGKELTKEEKQRLRKDKKNQRKNKEKKDDKASQESKEKPVSAAAPSPQPPAQPSQKAPSAVTTPAQVPVSASETQQAKSKADLKAERRARQEAERASKQGKKGDVGPPASTGKPKALPSELQPVVKRLPEHVQVDNPDVLKKLAKKLERQQIPLRSDYGYKVSLFSHLHQYSRKAPLTQQLGIPSTVIHPAIVRLGLQYSQGIVAGSNARSVALLHAFKQVIRDYTTPPNEELSRDLVNKLKPYISFLNQCRPLSASMGNAIKYIKKEISNISSQCKEKEAKSKLLSCIDRYIEEKIILAAKAIAKSAIEKISDGDVILVYGCSSLVNHILCEAFEKNRKFRVIVVDSRPRLEGREALRRLVQRGISCTYVLISAVSYILPEVSKVFLGAHALLANGYVMSRVGTSQIALVAKAFNVPVLVCCETYKFCERVQTDSFVSNELDDPDDLIVTRKGTTQLEHWQEVPSLGLLNLVYDVTPPDFVDLVITDLGMIPCTSVPVVLRVKNVDQ</sequence>
<dbReference type="PANTHER" id="PTHR10233">
    <property type="entry name" value="TRANSLATION INITIATION FACTOR EIF-2B"/>
    <property type="match status" value="1"/>
</dbReference>
<dbReference type="GO" id="GO:0003743">
    <property type="term" value="F:translation initiation factor activity"/>
    <property type="evidence" value="ECO:0007669"/>
    <property type="project" value="UniProtKB-KW"/>
</dbReference>
<evidence type="ECO:0000313" key="12">
    <source>
        <dbReference type="Proteomes" id="UP000504630"/>
    </source>
</evidence>
<dbReference type="CTD" id="8890"/>
<dbReference type="Pfam" id="PF01008">
    <property type="entry name" value="IF-2B"/>
    <property type="match status" value="1"/>
</dbReference>
<evidence type="ECO:0000256" key="5">
    <source>
        <dbReference type="ARBA" id="ARBA00022917"/>
    </source>
</evidence>
<comment type="subcellular location">
    <subcellularLocation>
        <location evidence="1">Cytoplasm</location>
        <location evidence="1">Cytosol</location>
    </subcellularLocation>
</comment>
<evidence type="ECO:0000256" key="7">
    <source>
        <dbReference type="ARBA" id="ARBA00044147"/>
    </source>
</evidence>
<dbReference type="InterPro" id="IPR037171">
    <property type="entry name" value="NagB/RpiA_transferase-like"/>
</dbReference>
<comment type="subunit">
    <text evidence="9">Component of the translation initiation factor 2B (eIF2B) complex which is a heterodecamer of two sets of five different subunits: alpha, beta, gamma, delta and epsilon. Subunits alpha, beta and delta comprise a regulatory subcomplex and subunits epsilon and gamma comprise a catalytic subcomplex. Within the complex, the hexameric regulatory complex resides at the center, with the two heterodimeric catalytic subcomplexes bound on opposite sides.</text>
</comment>
<evidence type="ECO:0000256" key="8">
    <source>
        <dbReference type="ARBA" id="ARBA00044356"/>
    </source>
</evidence>
<accession>A0A6J2P8T2</accession>